<dbReference type="AlphaFoldDB" id="A0A3S2VK95"/>
<keyword evidence="2" id="KW-1185">Reference proteome</keyword>
<name>A0A3S2VK95_9PROT</name>
<comment type="caution">
    <text evidence="1">The sequence shown here is derived from an EMBL/GenBank/DDBJ whole genome shotgun (WGS) entry which is preliminary data.</text>
</comment>
<sequence>MPAGTNSDLTMSQKKQFRIEKLLKTAGFPGSGGDTVQSVEGNTGLLLQRVEALHEKIDGLTDGGGVAVGRSQDEDLEVRIEITRLVKEIGKTKAELASLRHPMADEDGDKIITATNELDAIVEATEKATNEILRSSEEITEILEKLRGDGDVDEEHRAAFDMIEARTIAILEACNFQDITGQRINKVVTTMQFIEERVKAMIDIWGVDAFAHLPLPEIEHVDEDAALLEGPQLENGLTQDDIDAMFD</sequence>
<dbReference type="Gene3D" id="1.10.287.500">
    <property type="entry name" value="Helix hairpin bin"/>
    <property type="match status" value="2"/>
</dbReference>
<reference evidence="2" key="1">
    <citation type="submission" date="2019-01" db="EMBL/GenBank/DDBJ databases">
        <title>Gri0909 isolated from a small marine red alga.</title>
        <authorList>
            <person name="Kim J."/>
            <person name="Jeong S.E."/>
            <person name="Jeon C.O."/>
        </authorList>
    </citation>
    <scope>NUCLEOTIDE SEQUENCE [LARGE SCALE GENOMIC DNA]</scope>
    <source>
        <strain evidence="2">Gri0909</strain>
    </source>
</reference>
<dbReference type="SUPFAM" id="SSF75708">
    <property type="entry name" value="Chemotaxis phosphatase CheZ"/>
    <property type="match status" value="1"/>
</dbReference>
<evidence type="ECO:0000313" key="2">
    <source>
        <dbReference type="Proteomes" id="UP000287447"/>
    </source>
</evidence>
<accession>A0A3S2VK95</accession>
<gene>
    <name evidence="1" type="ORF">EOI86_22075</name>
</gene>
<dbReference type="Proteomes" id="UP000287447">
    <property type="component" value="Unassembled WGS sequence"/>
</dbReference>
<dbReference type="EMBL" id="SADE01000004">
    <property type="protein sequence ID" value="RVU33826.1"/>
    <property type="molecule type" value="Genomic_DNA"/>
</dbReference>
<evidence type="ECO:0000313" key="1">
    <source>
        <dbReference type="EMBL" id="RVU33826.1"/>
    </source>
</evidence>
<protein>
    <submittedName>
        <fullName evidence="1">Uncharacterized protein</fullName>
    </submittedName>
</protein>
<proteinExistence type="predicted"/>
<organism evidence="1 2">
    <name type="scientific">Hwanghaeella grinnelliae</name>
    <dbReference type="NCBI Taxonomy" id="2500179"/>
    <lineage>
        <taxon>Bacteria</taxon>
        <taxon>Pseudomonadati</taxon>
        <taxon>Pseudomonadota</taxon>
        <taxon>Alphaproteobacteria</taxon>
        <taxon>Rhodospirillales</taxon>
        <taxon>Rhodospirillaceae</taxon>
        <taxon>Hwanghaeella</taxon>
    </lineage>
</organism>